<sequence>MSNDKQQFQKHIIKDDNEVYQILDYTDMVELHLNKV</sequence>
<gene>
    <name evidence="1" type="ORF">PPENT_87.1.T0710100</name>
</gene>
<evidence type="ECO:0000313" key="2">
    <source>
        <dbReference type="Proteomes" id="UP000689195"/>
    </source>
</evidence>
<accession>A0A8S1VQ39</accession>
<keyword evidence="2" id="KW-1185">Reference proteome</keyword>
<dbReference type="Proteomes" id="UP000689195">
    <property type="component" value="Unassembled WGS sequence"/>
</dbReference>
<protein>
    <submittedName>
        <fullName evidence="1">Uncharacterized protein</fullName>
    </submittedName>
</protein>
<evidence type="ECO:0000313" key="1">
    <source>
        <dbReference type="EMBL" id="CAD8179147.1"/>
    </source>
</evidence>
<reference evidence="1" key="1">
    <citation type="submission" date="2021-01" db="EMBL/GenBank/DDBJ databases">
        <authorList>
            <consortium name="Genoscope - CEA"/>
            <person name="William W."/>
        </authorList>
    </citation>
    <scope>NUCLEOTIDE SEQUENCE</scope>
</reference>
<proteinExistence type="predicted"/>
<dbReference type="EMBL" id="CAJJDO010000071">
    <property type="protein sequence ID" value="CAD8179147.1"/>
    <property type="molecule type" value="Genomic_DNA"/>
</dbReference>
<organism evidence="1 2">
    <name type="scientific">Paramecium pentaurelia</name>
    <dbReference type="NCBI Taxonomy" id="43138"/>
    <lineage>
        <taxon>Eukaryota</taxon>
        <taxon>Sar</taxon>
        <taxon>Alveolata</taxon>
        <taxon>Ciliophora</taxon>
        <taxon>Intramacronucleata</taxon>
        <taxon>Oligohymenophorea</taxon>
        <taxon>Peniculida</taxon>
        <taxon>Parameciidae</taxon>
        <taxon>Paramecium</taxon>
    </lineage>
</organism>
<name>A0A8S1VQ39_9CILI</name>
<comment type="caution">
    <text evidence="1">The sequence shown here is derived from an EMBL/GenBank/DDBJ whole genome shotgun (WGS) entry which is preliminary data.</text>
</comment>
<dbReference type="AlphaFoldDB" id="A0A8S1VQ39"/>